<protein>
    <submittedName>
        <fullName evidence="1">Polysaccharide deacetylase</fullName>
    </submittedName>
</protein>
<dbReference type="Proteomes" id="UP001597052">
    <property type="component" value="Unassembled WGS sequence"/>
</dbReference>
<dbReference type="SUPFAM" id="SSF88713">
    <property type="entry name" value="Glycoside hydrolase/deacetylase"/>
    <property type="match status" value="1"/>
</dbReference>
<evidence type="ECO:0000313" key="1">
    <source>
        <dbReference type="EMBL" id="MFD1642629.1"/>
    </source>
</evidence>
<accession>A0ABD6DBU3</accession>
<dbReference type="RefSeq" id="WP_256396028.1">
    <property type="nucleotide sequence ID" value="NZ_JANHDJ010000003.1"/>
</dbReference>
<evidence type="ECO:0000313" key="2">
    <source>
        <dbReference type="Proteomes" id="UP001597052"/>
    </source>
</evidence>
<gene>
    <name evidence="1" type="ORF">ACFSBW_12170</name>
</gene>
<proteinExistence type="predicted"/>
<name>A0ABD6DBU3_9EURY</name>
<sequence length="302" mass="34202">MTATARISVEIELGWGFHDKKPPSAVAELSDDGSAERAALRWLLDLCDEFGIPITFNMVGHLLLDSCDGDHDGPHPDDWFDRDPGTDADTDPLFYAPEMAEWIRDAEVDHELCTHTFSHVLCDEVSDAVLNWELDRVAELHTEDVVSLVPPRHRKPPSDLLQRHSIGVLRLPVDERPPSNPLGRYLWTLTRNNPLDEPTTVNGVVETYISPVMTLSAPYLSRGVSAPHPAYRLLPEAIRQRRHEGFLKSGLDAAIRTESGVHYWTHLYNIAHRAQRQPLRRFMMQLGRNEGITTDRMADLTR</sequence>
<dbReference type="AlphaFoldDB" id="A0ABD6DBU3"/>
<keyword evidence="2" id="KW-1185">Reference proteome</keyword>
<dbReference type="InterPro" id="IPR011330">
    <property type="entry name" value="Glyco_hydro/deAcase_b/a-brl"/>
</dbReference>
<dbReference type="Gene3D" id="3.20.20.370">
    <property type="entry name" value="Glycoside hydrolase/deacetylase"/>
    <property type="match status" value="1"/>
</dbReference>
<reference evidence="1 2" key="1">
    <citation type="journal article" date="2019" name="Int. J. Syst. Evol. Microbiol.">
        <title>The Global Catalogue of Microorganisms (GCM) 10K type strain sequencing project: providing services to taxonomists for standard genome sequencing and annotation.</title>
        <authorList>
            <consortium name="The Broad Institute Genomics Platform"/>
            <consortium name="The Broad Institute Genome Sequencing Center for Infectious Disease"/>
            <person name="Wu L."/>
            <person name="Ma J."/>
        </authorList>
    </citation>
    <scope>NUCLEOTIDE SEQUENCE [LARGE SCALE GENOMIC DNA]</scope>
    <source>
        <strain evidence="1 2">CGMCC 1.10593</strain>
    </source>
</reference>
<organism evidence="1 2">
    <name type="scientific">Halohasta litorea</name>
    <dbReference type="NCBI Taxonomy" id="869891"/>
    <lineage>
        <taxon>Archaea</taxon>
        <taxon>Methanobacteriati</taxon>
        <taxon>Methanobacteriota</taxon>
        <taxon>Stenosarchaea group</taxon>
        <taxon>Halobacteria</taxon>
        <taxon>Halobacteriales</taxon>
        <taxon>Haloferacaceae</taxon>
        <taxon>Halohasta</taxon>
    </lineage>
</organism>
<comment type="caution">
    <text evidence="1">The sequence shown here is derived from an EMBL/GenBank/DDBJ whole genome shotgun (WGS) entry which is preliminary data.</text>
</comment>
<dbReference type="EMBL" id="JBHUDM010000003">
    <property type="protein sequence ID" value="MFD1642629.1"/>
    <property type="molecule type" value="Genomic_DNA"/>
</dbReference>